<evidence type="ECO:0000313" key="2">
    <source>
        <dbReference type="EMBL" id="POY41279.1"/>
    </source>
</evidence>
<protein>
    <recommendedName>
        <fullName evidence="4">DUF4468 domain-containing protein</fullName>
    </recommendedName>
</protein>
<feature type="signal peptide" evidence="1">
    <location>
        <begin position="1"/>
        <end position="18"/>
    </location>
</feature>
<comment type="caution">
    <text evidence="2">The sequence shown here is derived from an EMBL/GenBank/DDBJ whole genome shotgun (WGS) entry which is preliminary data.</text>
</comment>
<gene>
    <name evidence="2" type="ORF">C3L50_01790</name>
</gene>
<dbReference type="EMBL" id="PQVG01000001">
    <property type="protein sequence ID" value="POY41279.1"/>
    <property type="molecule type" value="Genomic_DNA"/>
</dbReference>
<dbReference type="RefSeq" id="WP_103804374.1">
    <property type="nucleotide sequence ID" value="NZ_PQVG01000001.1"/>
</dbReference>
<keyword evidence="3" id="KW-1185">Reference proteome</keyword>
<keyword evidence="1" id="KW-0732">Signal</keyword>
<dbReference type="Proteomes" id="UP000237310">
    <property type="component" value="Unassembled WGS sequence"/>
</dbReference>
<dbReference type="AlphaFoldDB" id="A0A2S5AG56"/>
<feature type="chain" id="PRO_5015658004" description="DUF4468 domain-containing protein" evidence="1">
    <location>
        <begin position="19"/>
        <end position="271"/>
    </location>
</feature>
<evidence type="ECO:0008006" key="4">
    <source>
        <dbReference type="Google" id="ProtNLM"/>
    </source>
</evidence>
<name>A0A2S5AG56_9FLAO</name>
<organism evidence="2 3">
    <name type="scientific">Flavobacterium alvei</name>
    <dbReference type="NCBI Taxonomy" id="2080416"/>
    <lineage>
        <taxon>Bacteria</taxon>
        <taxon>Pseudomonadati</taxon>
        <taxon>Bacteroidota</taxon>
        <taxon>Flavobacteriia</taxon>
        <taxon>Flavobacteriales</taxon>
        <taxon>Flavobacteriaceae</taxon>
        <taxon>Flavobacterium</taxon>
    </lineage>
</organism>
<accession>A0A2S5AG56</accession>
<evidence type="ECO:0000313" key="3">
    <source>
        <dbReference type="Proteomes" id="UP000237310"/>
    </source>
</evidence>
<proteinExistence type="predicted"/>
<dbReference type="OrthoDB" id="1274006at2"/>
<reference evidence="2 3" key="1">
    <citation type="submission" date="2018-01" db="EMBL/GenBank/DDBJ databases">
        <authorList>
            <person name="Gaut B.S."/>
            <person name="Morton B.R."/>
            <person name="Clegg M.T."/>
            <person name="Duvall M.R."/>
        </authorList>
    </citation>
    <scope>NUCLEOTIDE SEQUENCE [LARGE SCALE GENOMIC DNA]</scope>
    <source>
        <strain evidence="2 3">HR-AY</strain>
    </source>
</reference>
<evidence type="ECO:0000256" key="1">
    <source>
        <dbReference type="SAM" id="SignalP"/>
    </source>
</evidence>
<sequence>MKTRILFLMLFVASYSFSQTVNDYKAVVIPMKYDFQKEENQYRLQTITKMNLQKAGFQAFYSNEPILGQFPDRCSLLYVDVLKESGFLTTKLYVVFKDCFGLVIFKSALGTSREKEYGPAYSESLNLAFGTVYELKYQYNGNTNFGPKSSIAPQSMPIPLASTAAVPAVAVPVVPTAAVVAVPAVSTSNNVAKASESKSVGLLYAQPTSYGYQLIDSEPKVVMKVYKTSNPNSYMAKKGDVQGTLFSKDNQWFFEYYQGDNLVSEKIEVKF</sequence>